<evidence type="ECO:0000313" key="1">
    <source>
        <dbReference type="EMBL" id="SYX82962.1"/>
    </source>
</evidence>
<proteinExistence type="predicted"/>
<evidence type="ECO:0000313" key="2">
    <source>
        <dbReference type="Proteomes" id="UP000304148"/>
    </source>
</evidence>
<dbReference type="AlphaFoldDB" id="A0A383R8P4"/>
<reference evidence="2" key="1">
    <citation type="submission" date="2018-08" db="EMBL/GenBank/DDBJ databases">
        <authorList>
            <person name="Chevrot R."/>
        </authorList>
    </citation>
    <scope>NUCLEOTIDE SEQUENCE [LARGE SCALE GENOMIC DNA]</scope>
</reference>
<sequence>MVSEILAEKGVEAQLFLEGNLEHPADYDGVSFYRQDEWNQLLSDHEGYREML</sequence>
<gene>
    <name evidence="1" type="ORF">PBLR_11384</name>
</gene>
<organism evidence="1 2">
    <name type="scientific">Paenibacillus alvei</name>
    <name type="common">Bacillus alvei</name>
    <dbReference type="NCBI Taxonomy" id="44250"/>
    <lineage>
        <taxon>Bacteria</taxon>
        <taxon>Bacillati</taxon>
        <taxon>Bacillota</taxon>
        <taxon>Bacilli</taxon>
        <taxon>Bacillales</taxon>
        <taxon>Paenibacillaceae</taxon>
        <taxon>Paenibacillus</taxon>
    </lineage>
</organism>
<dbReference type="Proteomes" id="UP000304148">
    <property type="component" value="Chromosome"/>
</dbReference>
<dbReference type="EMBL" id="LS992241">
    <property type="protein sequence ID" value="SYX82962.1"/>
    <property type="molecule type" value="Genomic_DNA"/>
</dbReference>
<name>A0A383R8P4_PAEAL</name>
<protein>
    <submittedName>
        <fullName evidence="1">Uncharacterized protein</fullName>
    </submittedName>
</protein>
<accession>A0A383R8P4</accession>